<dbReference type="InterPro" id="IPR014284">
    <property type="entry name" value="RNA_pol_sigma-70_dom"/>
</dbReference>
<dbReference type="Gene3D" id="1.10.1740.10">
    <property type="match status" value="1"/>
</dbReference>
<evidence type="ECO:0000259" key="6">
    <source>
        <dbReference type="Pfam" id="PF04542"/>
    </source>
</evidence>
<dbReference type="CDD" id="cd06171">
    <property type="entry name" value="Sigma70_r4"/>
    <property type="match status" value="1"/>
</dbReference>
<dbReference type="Proteomes" id="UP000659904">
    <property type="component" value="Unassembled WGS sequence"/>
</dbReference>
<reference evidence="8 9" key="1">
    <citation type="submission" date="2021-01" db="EMBL/GenBank/DDBJ databases">
        <title>Whole genome shotgun sequence of Catellatospora citrea NBRC 14495.</title>
        <authorList>
            <person name="Komaki H."/>
            <person name="Tamura T."/>
        </authorList>
    </citation>
    <scope>NUCLEOTIDE SEQUENCE [LARGE SCALE GENOMIC DNA]</scope>
    <source>
        <strain evidence="8 9">NBRC 14495</strain>
    </source>
</reference>
<dbReference type="InterPro" id="IPR007627">
    <property type="entry name" value="RNA_pol_sigma70_r2"/>
</dbReference>
<evidence type="ECO:0000256" key="2">
    <source>
        <dbReference type="ARBA" id="ARBA00023015"/>
    </source>
</evidence>
<gene>
    <name evidence="8" type="ORF">Cci01nite_33850</name>
</gene>
<dbReference type="SUPFAM" id="SSF88659">
    <property type="entry name" value="Sigma3 and sigma4 domains of RNA polymerase sigma factors"/>
    <property type="match status" value="1"/>
</dbReference>
<evidence type="ECO:0000256" key="1">
    <source>
        <dbReference type="ARBA" id="ARBA00010641"/>
    </source>
</evidence>
<evidence type="ECO:0000259" key="7">
    <source>
        <dbReference type="Pfam" id="PF08281"/>
    </source>
</evidence>
<dbReference type="GO" id="GO:0016987">
    <property type="term" value="F:sigma factor activity"/>
    <property type="evidence" value="ECO:0007669"/>
    <property type="project" value="UniProtKB-KW"/>
</dbReference>
<keyword evidence="2" id="KW-0805">Transcription regulation</keyword>
<evidence type="ECO:0000256" key="3">
    <source>
        <dbReference type="ARBA" id="ARBA00023082"/>
    </source>
</evidence>
<keyword evidence="5" id="KW-0804">Transcription</keyword>
<dbReference type="NCBIfam" id="TIGR02937">
    <property type="entry name" value="sigma70-ECF"/>
    <property type="match status" value="1"/>
</dbReference>
<dbReference type="InterPro" id="IPR036388">
    <property type="entry name" value="WH-like_DNA-bd_sf"/>
</dbReference>
<keyword evidence="8" id="KW-0240">DNA-directed RNA polymerase</keyword>
<dbReference type="EMBL" id="BONH01000014">
    <property type="protein sequence ID" value="GIF98291.1"/>
    <property type="molecule type" value="Genomic_DNA"/>
</dbReference>
<dbReference type="Pfam" id="PF04542">
    <property type="entry name" value="Sigma70_r2"/>
    <property type="match status" value="1"/>
</dbReference>
<dbReference type="PANTHER" id="PTHR43133">
    <property type="entry name" value="RNA POLYMERASE ECF-TYPE SIGMA FACTO"/>
    <property type="match status" value="1"/>
</dbReference>
<organism evidence="8 9">
    <name type="scientific">Catellatospora citrea</name>
    <dbReference type="NCBI Taxonomy" id="53366"/>
    <lineage>
        <taxon>Bacteria</taxon>
        <taxon>Bacillati</taxon>
        <taxon>Actinomycetota</taxon>
        <taxon>Actinomycetes</taxon>
        <taxon>Micromonosporales</taxon>
        <taxon>Micromonosporaceae</taxon>
        <taxon>Catellatospora</taxon>
    </lineage>
</organism>
<dbReference type="InterPro" id="IPR013325">
    <property type="entry name" value="RNA_pol_sigma_r2"/>
</dbReference>
<feature type="domain" description="RNA polymerase sigma-70 region 2" evidence="6">
    <location>
        <begin position="56"/>
        <end position="121"/>
    </location>
</feature>
<dbReference type="GO" id="GO:0006352">
    <property type="term" value="P:DNA-templated transcription initiation"/>
    <property type="evidence" value="ECO:0007669"/>
    <property type="project" value="InterPro"/>
</dbReference>
<protein>
    <submittedName>
        <fullName evidence="8">DNA-directed RNA polymerase sigma-70 factor</fullName>
    </submittedName>
</protein>
<keyword evidence="9" id="KW-1185">Reference proteome</keyword>
<evidence type="ECO:0000256" key="5">
    <source>
        <dbReference type="ARBA" id="ARBA00023163"/>
    </source>
</evidence>
<dbReference type="Gene3D" id="1.10.10.10">
    <property type="entry name" value="Winged helix-like DNA-binding domain superfamily/Winged helix DNA-binding domain"/>
    <property type="match status" value="1"/>
</dbReference>
<dbReference type="PANTHER" id="PTHR43133:SF8">
    <property type="entry name" value="RNA POLYMERASE SIGMA FACTOR HI_1459-RELATED"/>
    <property type="match status" value="1"/>
</dbReference>
<dbReference type="SUPFAM" id="SSF88946">
    <property type="entry name" value="Sigma2 domain of RNA polymerase sigma factors"/>
    <property type="match status" value="1"/>
</dbReference>
<keyword evidence="3" id="KW-0731">Sigma factor</keyword>
<evidence type="ECO:0000313" key="8">
    <source>
        <dbReference type="EMBL" id="GIF98291.1"/>
    </source>
</evidence>
<comment type="caution">
    <text evidence="8">The sequence shown here is derived from an EMBL/GenBank/DDBJ whole genome shotgun (WGS) entry which is preliminary data.</text>
</comment>
<dbReference type="InterPro" id="IPR013324">
    <property type="entry name" value="RNA_pol_sigma_r3/r4-like"/>
</dbReference>
<accession>A0A8J3NZX3</accession>
<proteinExistence type="inferred from homology"/>
<name>A0A8J3NZX3_9ACTN</name>
<dbReference type="GO" id="GO:0003677">
    <property type="term" value="F:DNA binding"/>
    <property type="evidence" value="ECO:0007669"/>
    <property type="project" value="UniProtKB-KW"/>
</dbReference>
<evidence type="ECO:0000256" key="4">
    <source>
        <dbReference type="ARBA" id="ARBA00023125"/>
    </source>
</evidence>
<dbReference type="AlphaFoldDB" id="A0A8J3NZX3"/>
<dbReference type="GO" id="GO:0000428">
    <property type="term" value="C:DNA-directed RNA polymerase complex"/>
    <property type="evidence" value="ECO:0007669"/>
    <property type="project" value="UniProtKB-KW"/>
</dbReference>
<dbReference type="InterPro" id="IPR039425">
    <property type="entry name" value="RNA_pol_sigma-70-like"/>
</dbReference>
<feature type="domain" description="RNA polymerase sigma factor 70 region 4 type 2" evidence="7">
    <location>
        <begin position="151"/>
        <end position="204"/>
    </location>
</feature>
<comment type="similarity">
    <text evidence="1">Belongs to the sigma-70 factor family. ECF subfamily.</text>
</comment>
<dbReference type="Pfam" id="PF08281">
    <property type="entry name" value="Sigma70_r4_2"/>
    <property type="match status" value="1"/>
</dbReference>
<sequence length="342" mass="37536">MFGAGVGRTYRRERAGGTAAAGADDRGHRVFAASDTDEDLVRAAWSGDATSLAVLLARHRAGMLAVALGVLGYGPDAEDAVQDAMLVAMSRIGQVRDPAAVGQWLRTIVRNNCRMRLRSARPVPMADLAGLPLAAGGPTPDELLEQRAQRDWIWHALAGLSEPVRLVMLLRYFSDVTSYEQIAALCGVPVGTVRSRLNQGRTRLTELLRATAELAHDDATRLAQARRREAEQTLVAAERGEFEQVVRYSWWPDLEVVTPDGRASRGPDVLLAGMDLDLTDGVRQRIRNVVASGDVLIWEADLINPPDDPEHCPPSVVWAQRLRDRRVSRIRLFHPRPATPEG</sequence>
<evidence type="ECO:0000313" key="9">
    <source>
        <dbReference type="Proteomes" id="UP000659904"/>
    </source>
</evidence>
<keyword evidence="4" id="KW-0238">DNA-binding</keyword>
<dbReference type="InterPro" id="IPR013249">
    <property type="entry name" value="RNA_pol_sigma70_r4_t2"/>
</dbReference>